<feature type="domain" description="Ras-GEF" evidence="3">
    <location>
        <begin position="1"/>
        <end position="108"/>
    </location>
</feature>
<dbReference type="Gene3D" id="1.10.840.10">
    <property type="entry name" value="Ras guanine-nucleotide exchange factors catalytic domain"/>
    <property type="match status" value="1"/>
</dbReference>
<dbReference type="SUPFAM" id="SSF48366">
    <property type="entry name" value="Ras GEF"/>
    <property type="match status" value="1"/>
</dbReference>
<evidence type="ECO:0000259" key="3">
    <source>
        <dbReference type="PROSITE" id="PS50009"/>
    </source>
</evidence>
<dbReference type="PROSITE" id="PS50009">
    <property type="entry name" value="RASGEF_CAT"/>
    <property type="match status" value="1"/>
</dbReference>
<dbReference type="Pfam" id="PF00617">
    <property type="entry name" value="RasGEF"/>
    <property type="match status" value="1"/>
</dbReference>
<dbReference type="InterPro" id="IPR036964">
    <property type="entry name" value="RASGEF_cat_dom_sf"/>
</dbReference>
<reference evidence="4" key="1">
    <citation type="submission" date="2019-05" db="EMBL/GenBank/DDBJ databases">
        <title>Annotation for the trematode Fasciolopsis buski.</title>
        <authorList>
            <person name="Choi Y.-J."/>
        </authorList>
    </citation>
    <scope>NUCLEOTIDE SEQUENCE</scope>
    <source>
        <strain evidence="4">HT</strain>
        <tissue evidence="4">Whole worm</tissue>
    </source>
</reference>
<dbReference type="InterPro" id="IPR023578">
    <property type="entry name" value="Ras_GEF_dom_sf"/>
</dbReference>
<evidence type="ECO:0000313" key="4">
    <source>
        <dbReference type="EMBL" id="KAA0188156.1"/>
    </source>
</evidence>
<dbReference type="AlphaFoldDB" id="A0A8E0VIT1"/>
<dbReference type="GO" id="GO:0007265">
    <property type="term" value="P:Ras protein signal transduction"/>
    <property type="evidence" value="ECO:0007669"/>
    <property type="project" value="TreeGrafter"/>
</dbReference>
<dbReference type="InterPro" id="IPR008937">
    <property type="entry name" value="Ras-like_GEF"/>
</dbReference>
<organism evidence="4 5">
    <name type="scientific">Fasciolopsis buskii</name>
    <dbReference type="NCBI Taxonomy" id="27845"/>
    <lineage>
        <taxon>Eukaryota</taxon>
        <taxon>Metazoa</taxon>
        <taxon>Spiralia</taxon>
        <taxon>Lophotrochozoa</taxon>
        <taxon>Platyhelminthes</taxon>
        <taxon>Trematoda</taxon>
        <taxon>Digenea</taxon>
        <taxon>Plagiorchiida</taxon>
        <taxon>Echinostomata</taxon>
        <taxon>Echinostomatoidea</taxon>
        <taxon>Fasciolidae</taxon>
        <taxon>Fasciolopsis</taxon>
    </lineage>
</organism>
<sequence>IFWVQKDLLREENLPRRAEVLSHFVRIAKKLVEINNYSSAMAIVSGLLVQSVYRLSATWAALSSRDRSSFRKLADLFSQDQNFINLRTAVDTARLPCIPYLGKFHFHF</sequence>
<dbReference type="GO" id="GO:0005085">
    <property type="term" value="F:guanyl-nucleotide exchange factor activity"/>
    <property type="evidence" value="ECO:0007669"/>
    <property type="project" value="UniProtKB-KW"/>
</dbReference>
<feature type="non-terminal residue" evidence="4">
    <location>
        <position position="108"/>
    </location>
</feature>
<keyword evidence="1 2" id="KW-0344">Guanine-nucleotide releasing factor</keyword>
<dbReference type="OrthoDB" id="10254377at2759"/>
<dbReference type="InterPro" id="IPR001895">
    <property type="entry name" value="RASGEF_cat_dom"/>
</dbReference>
<dbReference type="PANTHER" id="PTHR23113:SF368">
    <property type="entry name" value="CELL DIVISION CONTROL PROTEIN 25"/>
    <property type="match status" value="1"/>
</dbReference>
<accession>A0A8E0VIT1</accession>
<proteinExistence type="predicted"/>
<evidence type="ECO:0000256" key="2">
    <source>
        <dbReference type="PROSITE-ProRule" id="PRU00168"/>
    </source>
</evidence>
<comment type="caution">
    <text evidence="4">The sequence shown here is derived from an EMBL/GenBank/DDBJ whole genome shotgun (WGS) entry which is preliminary data.</text>
</comment>
<dbReference type="Proteomes" id="UP000728185">
    <property type="component" value="Unassembled WGS sequence"/>
</dbReference>
<dbReference type="PANTHER" id="PTHR23113">
    <property type="entry name" value="GUANINE NUCLEOTIDE EXCHANGE FACTOR"/>
    <property type="match status" value="1"/>
</dbReference>
<name>A0A8E0VIT1_9TREM</name>
<protein>
    <submittedName>
        <fullName evidence="4">Ras-specific guanine nucleotide-releasing factor RalGPS2</fullName>
    </submittedName>
</protein>
<evidence type="ECO:0000256" key="1">
    <source>
        <dbReference type="ARBA" id="ARBA00022658"/>
    </source>
</evidence>
<dbReference type="EMBL" id="LUCM01008597">
    <property type="protein sequence ID" value="KAA0188156.1"/>
    <property type="molecule type" value="Genomic_DNA"/>
</dbReference>
<evidence type="ECO:0000313" key="5">
    <source>
        <dbReference type="Proteomes" id="UP000728185"/>
    </source>
</evidence>
<gene>
    <name evidence="4" type="ORF">FBUS_02037</name>
</gene>
<dbReference type="GO" id="GO:0005886">
    <property type="term" value="C:plasma membrane"/>
    <property type="evidence" value="ECO:0007669"/>
    <property type="project" value="TreeGrafter"/>
</dbReference>
<keyword evidence="5" id="KW-1185">Reference proteome</keyword>